<dbReference type="GO" id="GO:0016020">
    <property type="term" value="C:membrane"/>
    <property type="evidence" value="ECO:0007669"/>
    <property type="project" value="InterPro"/>
</dbReference>
<dbReference type="GO" id="GO:0033617">
    <property type="term" value="P:mitochondrial respiratory chain complex IV assembly"/>
    <property type="evidence" value="ECO:0007669"/>
    <property type="project" value="InterPro"/>
</dbReference>
<keyword evidence="1" id="KW-0472">Membrane</keyword>
<feature type="transmembrane region" description="Helical" evidence="1">
    <location>
        <begin position="12"/>
        <end position="32"/>
    </location>
</feature>
<name>A0A6H5HQV7_9HEMI</name>
<accession>A0A6H5HQV7</accession>
<keyword evidence="1" id="KW-0812">Transmembrane</keyword>
<dbReference type="EMBL" id="CADCXU010033961">
    <property type="protein sequence ID" value="CAB0019446.1"/>
    <property type="molecule type" value="Genomic_DNA"/>
</dbReference>
<organism evidence="2 3">
    <name type="scientific">Nesidiocoris tenuis</name>
    <dbReference type="NCBI Taxonomy" id="355587"/>
    <lineage>
        <taxon>Eukaryota</taxon>
        <taxon>Metazoa</taxon>
        <taxon>Ecdysozoa</taxon>
        <taxon>Arthropoda</taxon>
        <taxon>Hexapoda</taxon>
        <taxon>Insecta</taxon>
        <taxon>Pterygota</taxon>
        <taxon>Neoptera</taxon>
        <taxon>Paraneoptera</taxon>
        <taxon>Hemiptera</taxon>
        <taxon>Heteroptera</taxon>
        <taxon>Panheteroptera</taxon>
        <taxon>Cimicomorpha</taxon>
        <taxon>Miridae</taxon>
        <taxon>Dicyphina</taxon>
        <taxon>Nesidiocoris</taxon>
    </lineage>
</organism>
<keyword evidence="3" id="KW-1185">Reference proteome</keyword>
<evidence type="ECO:0000313" key="3">
    <source>
        <dbReference type="Proteomes" id="UP000479000"/>
    </source>
</evidence>
<dbReference type="Proteomes" id="UP000479000">
    <property type="component" value="Unassembled WGS sequence"/>
</dbReference>
<dbReference type="AlphaFoldDB" id="A0A6H5HQV7"/>
<dbReference type="InterPro" id="IPR027917">
    <property type="entry name" value="MITRAC7/Phoenixin"/>
</dbReference>
<dbReference type="Pfam" id="PF15061">
    <property type="entry name" value="MITRAC7_Phoenixin"/>
    <property type="match status" value="1"/>
</dbReference>
<dbReference type="PROSITE" id="PS51257">
    <property type="entry name" value="PROKAR_LIPOPROTEIN"/>
    <property type="match status" value="1"/>
</dbReference>
<evidence type="ECO:0000256" key="1">
    <source>
        <dbReference type="SAM" id="Phobius"/>
    </source>
</evidence>
<reference evidence="2 3" key="1">
    <citation type="submission" date="2020-02" db="EMBL/GenBank/DDBJ databases">
        <authorList>
            <person name="Ferguson B K."/>
        </authorList>
    </citation>
    <scope>NUCLEOTIDE SEQUENCE [LARGE SCALE GENOMIC DNA]</scope>
</reference>
<dbReference type="GO" id="GO:0005739">
    <property type="term" value="C:mitochondrion"/>
    <property type="evidence" value="ECO:0007669"/>
    <property type="project" value="GOC"/>
</dbReference>
<gene>
    <name evidence="2" type="ORF">NTEN_LOCUS23158</name>
</gene>
<dbReference type="OrthoDB" id="8755372at2759"/>
<evidence type="ECO:0000313" key="2">
    <source>
        <dbReference type="EMBL" id="CAB0019446.1"/>
    </source>
</evidence>
<proteinExistence type="predicted"/>
<sequence length="54" mass="6061">MRPGPRWEGWRFGALVGGLIGCIGLASWPIIIHPMMYPETYRQIQAVRGSPHIS</sequence>
<keyword evidence="1" id="KW-1133">Transmembrane helix</keyword>
<protein>
    <submittedName>
        <fullName evidence="2">Uncharacterized protein</fullName>
    </submittedName>
</protein>